<dbReference type="AlphaFoldDB" id="A0A0D0A6J4"/>
<organism evidence="2 3">
    <name type="scientific">Suillus luteus UH-Slu-Lm8-n1</name>
    <dbReference type="NCBI Taxonomy" id="930992"/>
    <lineage>
        <taxon>Eukaryota</taxon>
        <taxon>Fungi</taxon>
        <taxon>Dikarya</taxon>
        <taxon>Basidiomycota</taxon>
        <taxon>Agaricomycotina</taxon>
        <taxon>Agaricomycetes</taxon>
        <taxon>Agaricomycetidae</taxon>
        <taxon>Boletales</taxon>
        <taxon>Suillineae</taxon>
        <taxon>Suillaceae</taxon>
        <taxon>Suillus</taxon>
    </lineage>
</organism>
<dbReference type="InParanoid" id="A0A0D0A6J4"/>
<dbReference type="OrthoDB" id="2688890at2759"/>
<reference evidence="3" key="2">
    <citation type="submission" date="2015-01" db="EMBL/GenBank/DDBJ databases">
        <title>Evolutionary Origins and Diversification of the Mycorrhizal Mutualists.</title>
        <authorList>
            <consortium name="DOE Joint Genome Institute"/>
            <consortium name="Mycorrhizal Genomics Consortium"/>
            <person name="Kohler A."/>
            <person name="Kuo A."/>
            <person name="Nagy L.G."/>
            <person name="Floudas D."/>
            <person name="Copeland A."/>
            <person name="Barry K.W."/>
            <person name="Cichocki N."/>
            <person name="Veneault-Fourrey C."/>
            <person name="LaButti K."/>
            <person name="Lindquist E.A."/>
            <person name="Lipzen A."/>
            <person name="Lundell T."/>
            <person name="Morin E."/>
            <person name="Murat C."/>
            <person name="Riley R."/>
            <person name="Ohm R."/>
            <person name="Sun H."/>
            <person name="Tunlid A."/>
            <person name="Henrissat B."/>
            <person name="Grigoriev I.V."/>
            <person name="Hibbett D.S."/>
            <person name="Martin F."/>
        </authorList>
    </citation>
    <scope>NUCLEOTIDE SEQUENCE [LARGE SCALE GENOMIC DNA]</scope>
    <source>
        <strain evidence="3">UH-Slu-Lm8-n1</strain>
    </source>
</reference>
<keyword evidence="3" id="KW-1185">Reference proteome</keyword>
<feature type="region of interest" description="Disordered" evidence="1">
    <location>
        <begin position="139"/>
        <end position="161"/>
    </location>
</feature>
<reference evidence="2 3" key="1">
    <citation type="submission" date="2014-04" db="EMBL/GenBank/DDBJ databases">
        <authorList>
            <consortium name="DOE Joint Genome Institute"/>
            <person name="Kuo A."/>
            <person name="Ruytinx J."/>
            <person name="Rineau F."/>
            <person name="Colpaert J."/>
            <person name="Kohler A."/>
            <person name="Nagy L.G."/>
            <person name="Floudas D."/>
            <person name="Copeland A."/>
            <person name="Barry K.W."/>
            <person name="Cichocki N."/>
            <person name="Veneault-Fourrey C."/>
            <person name="LaButti K."/>
            <person name="Lindquist E.A."/>
            <person name="Lipzen A."/>
            <person name="Lundell T."/>
            <person name="Morin E."/>
            <person name="Murat C."/>
            <person name="Sun H."/>
            <person name="Tunlid A."/>
            <person name="Henrissat B."/>
            <person name="Grigoriev I.V."/>
            <person name="Hibbett D.S."/>
            <person name="Martin F."/>
            <person name="Nordberg H.P."/>
            <person name="Cantor M.N."/>
            <person name="Hua S.X."/>
        </authorList>
    </citation>
    <scope>NUCLEOTIDE SEQUENCE [LARGE SCALE GENOMIC DNA]</scope>
    <source>
        <strain evidence="2 3">UH-Slu-Lm8-n1</strain>
    </source>
</reference>
<feature type="region of interest" description="Disordered" evidence="1">
    <location>
        <begin position="490"/>
        <end position="570"/>
    </location>
</feature>
<evidence type="ECO:0000256" key="1">
    <source>
        <dbReference type="SAM" id="MobiDB-lite"/>
    </source>
</evidence>
<sequence length="1066" mass="117693">MSHDPSPPPAEPIRRPLFPPRGGIGSCSEFQSIGSTQIEDYFQLCTCGQRYSEHAQMTSAPPQSSPLVRPPSCSLSVQNQPYCVPSTTPPSMNNNFFSDLPAHSIPLYQPPVISGPSLVTGYTPARQASQLQVTRGHTTFGVPMSGVSMTNGTRGRTRGRGRGIVVNTPMRALRIQLILIPRDRMLDYTPDHDEHIQVRRLRSGEELAADLQFLTERGLARAVTLTGQRDADSVMNQILHAVSQMAHDGGLKFPTWEPEPLLLATDAPNREVRLQFHGLPFRFLQPGNSNATQGRRHLKVDSSFCWQTLEAGKFFKRCERIKSPEDSSVSLVYLCPKGGDIIGPLIKGSPYQHHCFADRIIAHLIQGYEDPSDIPNRFTTVPCNSACPPEDSINPHEPETSAAVPSPVTYTQSIPSTPTTSASAFSTPSFASSSSNVSVSVPRYHNRDRSASPHVSPDTTSILFHCESQSRPAVQDRLIDLRPLVRIRRRNERSQSPLRSYHRPSSSRITPPPHRPQTAAVSPSSVVLNGPPSSDDTGTAVDPNSSVIRRSRRQATRSHAPAHDPGSPIVPLDTASFASIDDLCNGIEASADVDHSNVVLQIEAESLSHAATGLVGWLRHQRLHADDLHPYKSPSNASTFLIHPDAPEDRLNIFSMIWQVRAGHKNATDSIGDGVLRQVLEIALAQCISWKPVDNHSGDWMLADADGDTCETLDDGYVSLKISRFPSEDKLDVVFALGQLAAIYMLKVGNGPDLISPALLECVINGVDSIVDLPWIQCFYQSLSPTLALLPVEYGSMSHQPEDRVKLMRIFHARMDSSYNEITQASEDQWPQIRRDFFCGALLGHPAEKLTNSREFHVFKNGFDKFLTSSLPSLCHALAPTSKTLFRAIFNRRVTAESLIPLLRFELDGDGHFQALMSPLLRSFEDAFHRYLRGSGRPTDPSLAAFIMDDDAATDPNYRARRFVKVLSGINLLPPTTLRIFKINLVQSIPDSATFGGQYNIHQDVIPPLPHTCLYKLDVFINQPLIQYLRNPSGDPDASTVLDRCLHYVFLEAGADDFNARMPISV</sequence>
<feature type="compositionally biased region" description="Polar residues" evidence="1">
    <location>
        <begin position="494"/>
        <end position="509"/>
    </location>
</feature>
<gene>
    <name evidence="2" type="ORF">CY34DRAFT_18137</name>
</gene>
<feature type="compositionally biased region" description="Polar residues" evidence="1">
    <location>
        <begin position="519"/>
        <end position="548"/>
    </location>
</feature>
<accession>A0A0D0A6J4</accession>
<evidence type="ECO:0000313" key="3">
    <source>
        <dbReference type="Proteomes" id="UP000054485"/>
    </source>
</evidence>
<dbReference type="Proteomes" id="UP000054485">
    <property type="component" value="Unassembled WGS sequence"/>
</dbReference>
<dbReference type="EMBL" id="KN835863">
    <property type="protein sequence ID" value="KIK33819.1"/>
    <property type="molecule type" value="Genomic_DNA"/>
</dbReference>
<proteinExistence type="predicted"/>
<feature type="compositionally biased region" description="Low complexity" evidence="1">
    <location>
        <begin position="415"/>
        <end position="437"/>
    </location>
</feature>
<evidence type="ECO:0000313" key="2">
    <source>
        <dbReference type="EMBL" id="KIK33819.1"/>
    </source>
</evidence>
<dbReference type="HOGENOM" id="CLU_011024_0_0_1"/>
<feature type="region of interest" description="Disordered" evidence="1">
    <location>
        <begin position="389"/>
        <end position="437"/>
    </location>
</feature>
<protein>
    <submittedName>
        <fullName evidence="2">Uncharacterized protein</fullName>
    </submittedName>
</protein>
<name>A0A0D0A6J4_9AGAM</name>